<protein>
    <submittedName>
        <fullName evidence="1">Uncharacterized protein</fullName>
    </submittedName>
</protein>
<evidence type="ECO:0000313" key="1">
    <source>
        <dbReference type="EMBL" id="KAK4830764.1"/>
    </source>
</evidence>
<dbReference type="EMBL" id="JAUNZN010000001">
    <property type="protein sequence ID" value="KAK4830764.1"/>
    <property type="molecule type" value="Genomic_DNA"/>
</dbReference>
<comment type="caution">
    <text evidence="1">The sequence shown here is derived from an EMBL/GenBank/DDBJ whole genome shotgun (WGS) entry which is preliminary data.</text>
</comment>
<organism evidence="1 2">
    <name type="scientific">Mycteria americana</name>
    <name type="common">Wood stork</name>
    <dbReference type="NCBI Taxonomy" id="33587"/>
    <lineage>
        <taxon>Eukaryota</taxon>
        <taxon>Metazoa</taxon>
        <taxon>Chordata</taxon>
        <taxon>Craniata</taxon>
        <taxon>Vertebrata</taxon>
        <taxon>Euteleostomi</taxon>
        <taxon>Archelosauria</taxon>
        <taxon>Archosauria</taxon>
        <taxon>Dinosauria</taxon>
        <taxon>Saurischia</taxon>
        <taxon>Theropoda</taxon>
        <taxon>Coelurosauria</taxon>
        <taxon>Aves</taxon>
        <taxon>Neognathae</taxon>
        <taxon>Neoaves</taxon>
        <taxon>Aequornithes</taxon>
        <taxon>Ciconiiformes</taxon>
        <taxon>Ciconiidae</taxon>
        <taxon>Mycteria</taxon>
    </lineage>
</organism>
<name>A0AAN7S3F5_MYCAM</name>
<dbReference type="AlphaFoldDB" id="A0AAN7S3F5"/>
<proteinExistence type="predicted"/>
<gene>
    <name evidence="1" type="ORF">QYF61_013253</name>
</gene>
<dbReference type="Proteomes" id="UP001333110">
    <property type="component" value="Unassembled WGS sequence"/>
</dbReference>
<sequence>MNGRAQRVVFSGKKSSWRPVISSVEQKSILSPIQFNTLVIWMIGQSVPSAGLLLTLNWEEWLICQRVVLPSRETSTGWRNGLSATSCQTNPTNMGKCRVPHLGRKKPMHQYMLEANQLESSFAQEALGLLVNNKLTAERPGTVQPREEKAWGRDLINVYKYLKGGCKDDKASLFSVLLSDRTRGNGHKLKHKRFCLNMRKHFLTVRVTKPWYRLPREVVESPSLKIFKSHPDTVPGNVLLGPHVECWDQFWAPQYKTDRDIFERVQ</sequence>
<accession>A0AAN7S3F5</accession>
<keyword evidence="2" id="KW-1185">Reference proteome</keyword>
<reference evidence="1 2" key="1">
    <citation type="journal article" date="2023" name="J. Hered.">
        <title>Chromosome-level genome of the wood stork (Mycteria americana) provides insight into avian chromosome evolution.</title>
        <authorList>
            <person name="Flamio R. Jr."/>
            <person name="Ramstad K.M."/>
        </authorList>
    </citation>
    <scope>NUCLEOTIDE SEQUENCE [LARGE SCALE GENOMIC DNA]</scope>
    <source>
        <strain evidence="1">JAX WOST 10</strain>
    </source>
</reference>
<evidence type="ECO:0000313" key="2">
    <source>
        <dbReference type="Proteomes" id="UP001333110"/>
    </source>
</evidence>